<dbReference type="Gene3D" id="3.40.50.200">
    <property type="entry name" value="Peptidase S8/S53 domain"/>
    <property type="match status" value="1"/>
</dbReference>
<evidence type="ECO:0000259" key="3">
    <source>
        <dbReference type="PROSITE" id="PS51695"/>
    </source>
</evidence>
<dbReference type="OrthoDB" id="151889at2"/>
<dbReference type="Gene3D" id="2.60.40.10">
    <property type="entry name" value="Immunoglobulins"/>
    <property type="match status" value="4"/>
</dbReference>
<keyword evidence="1" id="KW-0106">Calcium</keyword>
<evidence type="ECO:0000256" key="2">
    <source>
        <dbReference type="SAM" id="SignalP"/>
    </source>
</evidence>
<feature type="active site" description="Charge relay system" evidence="1">
    <location>
        <position position="258"/>
    </location>
</feature>
<keyword evidence="1" id="KW-0479">Metal-binding</keyword>
<dbReference type="InterPro" id="IPR030400">
    <property type="entry name" value="Sedolisin_dom"/>
</dbReference>
<proteinExistence type="predicted"/>
<dbReference type="Pfam" id="PF05345">
    <property type="entry name" value="He_PIG"/>
    <property type="match status" value="4"/>
</dbReference>
<dbReference type="GO" id="GO:0005509">
    <property type="term" value="F:calcium ion binding"/>
    <property type="evidence" value="ECO:0007669"/>
    <property type="project" value="InterPro"/>
</dbReference>
<comment type="cofactor">
    <cofactor evidence="1">
        <name>Ca(2+)</name>
        <dbReference type="ChEBI" id="CHEBI:29108"/>
    </cofactor>
    <text evidence="1">Binds 1 Ca(2+) ion per subunit.</text>
</comment>
<dbReference type="PROSITE" id="PS51257">
    <property type="entry name" value="PROKAR_LIPOPROTEIN"/>
    <property type="match status" value="1"/>
</dbReference>
<feature type="binding site" evidence="1">
    <location>
        <position position="487"/>
    </location>
    <ligand>
        <name>Ca(2+)</name>
        <dbReference type="ChEBI" id="CHEBI:29108"/>
    </ligand>
</feature>
<feature type="active site" description="Charge relay system" evidence="1">
    <location>
        <position position="438"/>
    </location>
</feature>
<evidence type="ECO:0000256" key="1">
    <source>
        <dbReference type="PROSITE-ProRule" id="PRU01032"/>
    </source>
</evidence>
<dbReference type="InterPro" id="IPR050819">
    <property type="entry name" value="Tripeptidyl-peptidase_I"/>
</dbReference>
<dbReference type="PROSITE" id="PS51695">
    <property type="entry name" value="SEDOLISIN"/>
    <property type="match status" value="1"/>
</dbReference>
<reference evidence="4 5" key="1">
    <citation type="submission" date="2019-03" db="EMBL/GenBank/DDBJ databases">
        <title>Sapientia aquatica gen. nov., sp. nov., isolated from a crater lake.</title>
        <authorList>
            <person name="Felfoldi T."/>
            <person name="Szabo A."/>
            <person name="Toth E."/>
            <person name="Schumann P."/>
            <person name="Keki Z."/>
            <person name="Marialigeti K."/>
            <person name="Mathe I."/>
        </authorList>
    </citation>
    <scope>NUCLEOTIDE SEQUENCE [LARGE SCALE GENOMIC DNA]</scope>
    <source>
        <strain evidence="4 5">SA-152</strain>
    </source>
</reference>
<gene>
    <name evidence="4" type="ORF">E2I14_16430</name>
</gene>
<keyword evidence="2" id="KW-0732">Signal</keyword>
<sequence>MKSPNHTTSVPLASLLSTFSVAVMLSACGGQSSSTSSTATQQAAPAAIATATTTFDLVSPVPQGLDGQQIAKPAFYLAPVELSAPSNVDAYNNDASASKAPALHRVPEHMRGFAMRGATLQQMQAAQQSGVVPDAAGKPAASTGVVTTYTPAQIRAAYSLPSLPTTAAMTAAQAAALGAGQTIYIVDAYNDPNVIAELAAFNTHFGLMGCTTVNMPASTKLPLAAAPTTGCQFSVVYSSAAGTLTSASPANDAGWATEIALDVEWAHATAPMARIILIEAPDASSTSFSGAISLANAMGPGAVSMSFGAPEGSWMAAMDSLFATANMTYLAATGDNGTGVSWPSASSRVLAVGGTTLNYSGTATAARSETAWSNTGGGVSAYVAAPSYQSSSVPGMGTKSNRGVADVAFNGDPNSGQYVAIINAGSSAVSWVSAGGTSLSTPQWAGIIAIANAQRALSGKAAVGAPHATLYSQIAQNASAYSSTFLDVTSGSDGSCARCSARVGYDEVTGLGTPNVVSMLSVLSGATSVAVAPVVTPATINGLTTTPLSFTVSVAASNAVTYSLTGAPSGMTINSSGAVTWATPAAGNYAVTVNAKDNVNGLSGSGVYTVKITVPAAPVVPVTTVNGQVGKALSATVPITAVDPITVSLTGAPAGLSISNAGVFAWATPVAGTYSVTVLATDTVTKLVGKGIVTIVIAQTPPPTITGATINGTVGTALSFTPTVSASNPITYTLSGAPSGMVISAAGVVTWATPVQGSYTVTLTAKDSKTGLSGTGVFSVVIAAKTVAGPVITATTMTGVAGKPLSGTITITDKAATSMQVSITGMPMGVSFSPAGLVIGVLWSSPVTGTYNVTVTATDNTGATAKLVVPITIAVH</sequence>
<dbReference type="RefSeq" id="WP_133330537.1">
    <property type="nucleotide sequence ID" value="NZ_SMYL01000011.1"/>
</dbReference>
<dbReference type="GO" id="GO:0016020">
    <property type="term" value="C:membrane"/>
    <property type="evidence" value="ECO:0007669"/>
    <property type="project" value="InterPro"/>
</dbReference>
<feature type="binding site" evidence="1">
    <location>
        <position position="506"/>
    </location>
    <ligand>
        <name>Ca(2+)</name>
        <dbReference type="ChEBI" id="CHEBI:29108"/>
    </ligand>
</feature>
<keyword evidence="1" id="KW-0720">Serine protease</keyword>
<feature type="active site" description="Charge relay system" evidence="1">
    <location>
        <position position="262"/>
    </location>
</feature>
<comment type="caution">
    <text evidence="4">The sequence shown here is derived from an EMBL/GenBank/DDBJ whole genome shotgun (WGS) entry which is preliminary data.</text>
</comment>
<keyword evidence="1" id="KW-0378">Hydrolase</keyword>
<dbReference type="PANTHER" id="PTHR14218:SF15">
    <property type="entry name" value="TRIPEPTIDYL-PEPTIDASE 1"/>
    <property type="match status" value="1"/>
</dbReference>
<feature type="binding site" evidence="1">
    <location>
        <position position="504"/>
    </location>
    <ligand>
        <name>Ca(2+)</name>
        <dbReference type="ChEBI" id="CHEBI:29108"/>
    </ligand>
</feature>
<keyword evidence="1" id="KW-0645">Protease</keyword>
<dbReference type="SUPFAM" id="SSF49313">
    <property type="entry name" value="Cadherin-like"/>
    <property type="match status" value="1"/>
</dbReference>
<dbReference type="InterPro" id="IPR036852">
    <property type="entry name" value="Peptidase_S8/S53_dom_sf"/>
</dbReference>
<dbReference type="GO" id="GO:0004252">
    <property type="term" value="F:serine-type endopeptidase activity"/>
    <property type="evidence" value="ECO:0007669"/>
    <property type="project" value="UniProtKB-UniRule"/>
</dbReference>
<feature type="signal peptide" evidence="2">
    <location>
        <begin position="1"/>
        <end position="22"/>
    </location>
</feature>
<dbReference type="GO" id="GO:0008240">
    <property type="term" value="F:tripeptidyl-peptidase activity"/>
    <property type="evidence" value="ECO:0007669"/>
    <property type="project" value="TreeGrafter"/>
</dbReference>
<dbReference type="InterPro" id="IPR015919">
    <property type="entry name" value="Cadherin-like_sf"/>
</dbReference>
<dbReference type="EMBL" id="SMYL01000011">
    <property type="protein sequence ID" value="TDK62590.1"/>
    <property type="molecule type" value="Genomic_DNA"/>
</dbReference>
<dbReference type="Proteomes" id="UP000294829">
    <property type="component" value="Unassembled WGS sequence"/>
</dbReference>
<organism evidence="4 5">
    <name type="scientific">Sapientia aquatica</name>
    <dbReference type="NCBI Taxonomy" id="1549640"/>
    <lineage>
        <taxon>Bacteria</taxon>
        <taxon>Pseudomonadati</taxon>
        <taxon>Pseudomonadota</taxon>
        <taxon>Betaproteobacteria</taxon>
        <taxon>Burkholderiales</taxon>
        <taxon>Oxalobacteraceae</taxon>
        <taxon>Sapientia</taxon>
    </lineage>
</organism>
<dbReference type="CDD" id="cd04056">
    <property type="entry name" value="Peptidases_S53"/>
    <property type="match status" value="1"/>
</dbReference>
<feature type="chain" id="PRO_5020427542" evidence="2">
    <location>
        <begin position="23"/>
        <end position="876"/>
    </location>
</feature>
<name>A0A4R5VUR4_9BURK</name>
<protein>
    <submittedName>
        <fullName evidence="4">Peptidase S53</fullName>
    </submittedName>
</protein>
<evidence type="ECO:0000313" key="4">
    <source>
        <dbReference type="EMBL" id="TDK62590.1"/>
    </source>
</evidence>
<dbReference type="SUPFAM" id="SSF52743">
    <property type="entry name" value="Subtilisin-like"/>
    <property type="match status" value="1"/>
</dbReference>
<dbReference type="PANTHER" id="PTHR14218">
    <property type="entry name" value="PROTEASE S8 TRIPEPTIDYL PEPTIDASE I CLN2"/>
    <property type="match status" value="1"/>
</dbReference>
<evidence type="ECO:0000313" key="5">
    <source>
        <dbReference type="Proteomes" id="UP000294829"/>
    </source>
</evidence>
<dbReference type="InterPro" id="IPR013783">
    <property type="entry name" value="Ig-like_fold"/>
</dbReference>
<dbReference type="GO" id="GO:0006508">
    <property type="term" value="P:proteolysis"/>
    <property type="evidence" value="ECO:0007669"/>
    <property type="project" value="UniProtKB-KW"/>
</dbReference>
<feature type="domain" description="Peptidase S53" evidence="3">
    <location>
        <begin position="148"/>
        <end position="526"/>
    </location>
</feature>
<feature type="binding site" evidence="1">
    <location>
        <position position="488"/>
    </location>
    <ligand>
        <name>Ca(2+)</name>
        <dbReference type="ChEBI" id="CHEBI:29108"/>
    </ligand>
</feature>
<accession>A0A4R5VUR4</accession>
<keyword evidence="5" id="KW-1185">Reference proteome</keyword>
<dbReference type="AlphaFoldDB" id="A0A4R5VUR4"/>